<evidence type="ECO:0000313" key="5">
    <source>
        <dbReference type="EMBL" id="KAL2800732.1"/>
    </source>
</evidence>
<organism evidence="5 6">
    <name type="scientific">Aspergillus keveii</name>
    <dbReference type="NCBI Taxonomy" id="714993"/>
    <lineage>
        <taxon>Eukaryota</taxon>
        <taxon>Fungi</taxon>
        <taxon>Dikarya</taxon>
        <taxon>Ascomycota</taxon>
        <taxon>Pezizomycotina</taxon>
        <taxon>Eurotiomycetes</taxon>
        <taxon>Eurotiomycetidae</taxon>
        <taxon>Eurotiales</taxon>
        <taxon>Aspergillaceae</taxon>
        <taxon>Aspergillus</taxon>
        <taxon>Aspergillus subgen. Nidulantes</taxon>
    </lineage>
</organism>
<dbReference type="InterPro" id="IPR000504">
    <property type="entry name" value="RRM_dom"/>
</dbReference>
<sequence length="910" mass="99858">MLKPFLIRDLHDDPQQQEDIVDDTASDLYNATDIISIGPHRRHGLVQLSAADYDEIAYIHPQARLTYLDEDDGETITVGSALELSQRLDEPPVQETDTGFPEPIHLFDIRRRRSVVDLWKRFGHNERTANSETSNIEIVEDFNDRSTTPVANTSPGAAPAVEHMQGNTPEDDTSESFLSAFEAEMAKVMNEPQSSTENNAAEGGSSSTAPQAESTSSLPRETADAFASALRNLIEVAELISSGVRSKLPELERQLENARQALPSDITDSMRNAFLLFEEQVKAMAATLNTIPEAIRRETRPGGVHLFPEFPDFPAPHTAIRGLREMGVQLGGMGQSLLDVFESSVRGAFPGQLDSYLSGFPNFSDANQQSSLPNNPVEVTSNTRDDTTSRPDVRLNDMPAAAAQSGQTDNVNARSPNVGPGGTMDSSRHVQQPTQPSPFSSSFGQNPPSWSSWWLPPHIPPQHPHPHSFWNYRPPRHHHPHFPPAPPNPFPALHHPAPPPPPPQFHSGTEPNATEQPRRPASESLLSSRPGPDADSTRSLFIGNLGYNVTERMVRDVFMSKGFAAGVNLPLEARTGKHAGFGYLIFSTAAEATLALREFQGVVIDGHSINLEYVDNSPITSLAGQDQGDNANIATATTTQTSGVVRHDTSETNAILSANSAPNDTVHDMLLAETEARFPPVSQLDAHILAEHSVTPPASLSANPPNTRQISQVLVEESTGPSQSFPEPSPQDGPDPSYNAPTQALNTHPRHPHRHLHRSRSQAHIPRRAATVRAPEQRHVSFDPFDAQPILRRRATERHSLRSGPRMSLFDLRHPASNPHPSQRSRPQSQNLSAHEEEHDEEVSRKRAEEEARRQRAIDDCVASLAQLGYGNEQDGGPQRMAVYAVAANGELVDAIEMIEEERKAYEQRG</sequence>
<feature type="compositionally biased region" description="Basic residues" evidence="3">
    <location>
        <begin position="748"/>
        <end position="767"/>
    </location>
</feature>
<evidence type="ECO:0000256" key="2">
    <source>
        <dbReference type="PROSITE-ProRule" id="PRU00176"/>
    </source>
</evidence>
<feature type="compositionally biased region" description="Polar residues" evidence="3">
    <location>
        <begin position="145"/>
        <end position="155"/>
    </location>
</feature>
<evidence type="ECO:0000259" key="4">
    <source>
        <dbReference type="PROSITE" id="PS50102"/>
    </source>
</evidence>
<evidence type="ECO:0000256" key="1">
    <source>
        <dbReference type="ARBA" id="ARBA00022884"/>
    </source>
</evidence>
<keyword evidence="6" id="KW-1185">Reference proteome</keyword>
<feature type="domain" description="RRM" evidence="4">
    <location>
        <begin position="538"/>
        <end position="616"/>
    </location>
</feature>
<feature type="compositionally biased region" description="Basic and acidic residues" evidence="3">
    <location>
        <begin position="383"/>
        <end position="395"/>
    </location>
</feature>
<dbReference type="InterPro" id="IPR052462">
    <property type="entry name" value="SLIRP/GR-RBP-like"/>
</dbReference>
<name>A0ABR4GP69_9EURO</name>
<feature type="region of interest" description="Disordered" evidence="3">
    <location>
        <begin position="715"/>
        <end position="852"/>
    </location>
</feature>
<feature type="compositionally biased region" description="Polar residues" evidence="3">
    <location>
        <begin position="364"/>
        <end position="382"/>
    </location>
</feature>
<dbReference type="SMART" id="SM00360">
    <property type="entry name" value="RRM"/>
    <property type="match status" value="1"/>
</dbReference>
<dbReference type="InterPro" id="IPR012677">
    <property type="entry name" value="Nucleotide-bd_a/b_plait_sf"/>
</dbReference>
<feature type="compositionally biased region" description="Polar residues" evidence="3">
    <location>
        <begin position="404"/>
        <end position="415"/>
    </location>
</feature>
<evidence type="ECO:0000256" key="3">
    <source>
        <dbReference type="SAM" id="MobiDB-lite"/>
    </source>
</evidence>
<dbReference type="EMBL" id="JBFTWV010000002">
    <property type="protein sequence ID" value="KAL2800732.1"/>
    <property type="molecule type" value="Genomic_DNA"/>
</dbReference>
<feature type="region of interest" description="Disordered" evidence="3">
    <location>
        <begin position="190"/>
        <end position="221"/>
    </location>
</feature>
<dbReference type="PANTHER" id="PTHR48027">
    <property type="entry name" value="HETEROGENEOUS NUCLEAR RIBONUCLEOPROTEIN 87F-RELATED"/>
    <property type="match status" value="1"/>
</dbReference>
<comment type="caution">
    <text evidence="5">The sequence shown here is derived from an EMBL/GenBank/DDBJ whole genome shotgun (WGS) entry which is preliminary data.</text>
</comment>
<feature type="region of interest" description="Disordered" evidence="3">
    <location>
        <begin position="141"/>
        <end position="174"/>
    </location>
</feature>
<feature type="compositionally biased region" description="Polar residues" evidence="3">
    <location>
        <begin position="819"/>
        <end position="833"/>
    </location>
</feature>
<protein>
    <recommendedName>
        <fullName evidence="4">RRM domain-containing protein</fullName>
    </recommendedName>
</protein>
<accession>A0ABR4GP69</accession>
<dbReference type="InterPro" id="IPR035979">
    <property type="entry name" value="RBD_domain_sf"/>
</dbReference>
<dbReference type="Gene3D" id="3.30.70.330">
    <property type="match status" value="1"/>
</dbReference>
<dbReference type="PROSITE" id="PS50102">
    <property type="entry name" value="RRM"/>
    <property type="match status" value="1"/>
</dbReference>
<feature type="compositionally biased region" description="Pro residues" evidence="3">
    <location>
        <begin position="482"/>
        <end position="504"/>
    </location>
</feature>
<dbReference type="SUPFAM" id="SSF54928">
    <property type="entry name" value="RNA-binding domain, RBD"/>
    <property type="match status" value="1"/>
</dbReference>
<gene>
    <name evidence="5" type="ORF">BJX66DRAFT_98737</name>
</gene>
<reference evidence="5 6" key="1">
    <citation type="submission" date="2024-07" db="EMBL/GenBank/DDBJ databases">
        <title>Section-level genome sequencing and comparative genomics of Aspergillus sections Usti and Cavernicolus.</title>
        <authorList>
            <consortium name="Lawrence Berkeley National Laboratory"/>
            <person name="Nybo J.L."/>
            <person name="Vesth T.C."/>
            <person name="Theobald S."/>
            <person name="Frisvad J.C."/>
            <person name="Larsen T.O."/>
            <person name="Kjaerboelling I."/>
            <person name="Rothschild-Mancinelli K."/>
            <person name="Lyhne E.K."/>
            <person name="Kogle M.E."/>
            <person name="Barry K."/>
            <person name="Clum A."/>
            <person name="Na H."/>
            <person name="Ledsgaard L."/>
            <person name="Lin J."/>
            <person name="Lipzen A."/>
            <person name="Kuo A."/>
            <person name="Riley R."/>
            <person name="Mondo S."/>
            <person name="Labutti K."/>
            <person name="Haridas S."/>
            <person name="Pangalinan J."/>
            <person name="Salamov A.A."/>
            <person name="Simmons B.A."/>
            <person name="Magnuson J.K."/>
            <person name="Chen J."/>
            <person name="Drula E."/>
            <person name="Henrissat B."/>
            <person name="Wiebenga A."/>
            <person name="Lubbers R.J."/>
            <person name="Gomes A.C."/>
            <person name="Makela M.R."/>
            <person name="Stajich J."/>
            <person name="Grigoriev I.V."/>
            <person name="Mortensen U.H."/>
            <person name="De Vries R.P."/>
            <person name="Baker S.E."/>
            <person name="Andersen M.R."/>
        </authorList>
    </citation>
    <scope>NUCLEOTIDE SEQUENCE [LARGE SCALE GENOMIC DNA]</scope>
    <source>
        <strain evidence="5 6">CBS 209.92</strain>
    </source>
</reference>
<proteinExistence type="predicted"/>
<evidence type="ECO:0000313" key="6">
    <source>
        <dbReference type="Proteomes" id="UP001610563"/>
    </source>
</evidence>
<dbReference type="Pfam" id="PF00076">
    <property type="entry name" value="RRM_1"/>
    <property type="match status" value="1"/>
</dbReference>
<feature type="compositionally biased region" description="Polar residues" evidence="3">
    <location>
        <begin position="191"/>
        <end position="219"/>
    </location>
</feature>
<dbReference type="Proteomes" id="UP001610563">
    <property type="component" value="Unassembled WGS sequence"/>
</dbReference>
<keyword evidence="1 2" id="KW-0694">RNA-binding</keyword>
<feature type="region of interest" description="Disordered" evidence="3">
    <location>
        <begin position="364"/>
        <end position="447"/>
    </location>
</feature>
<feature type="region of interest" description="Disordered" evidence="3">
    <location>
        <begin position="481"/>
        <end position="540"/>
    </location>
</feature>
<feature type="compositionally biased region" description="Basic and acidic residues" evidence="3">
    <location>
        <begin position="834"/>
        <end position="852"/>
    </location>
</feature>
<feature type="compositionally biased region" description="Low complexity" evidence="3">
    <location>
        <begin position="431"/>
        <end position="447"/>
    </location>
</feature>